<evidence type="ECO:0000313" key="1">
    <source>
        <dbReference type="EMBL" id="PNF25056.1"/>
    </source>
</evidence>
<dbReference type="FunCoup" id="A0A2J7Q901">
    <property type="interactions" value="6"/>
</dbReference>
<proteinExistence type="predicted"/>
<dbReference type="InParanoid" id="A0A2J7Q901"/>
<dbReference type="AlphaFoldDB" id="A0A2J7Q901"/>
<protein>
    <submittedName>
        <fullName evidence="1">Uncharacterized protein</fullName>
    </submittedName>
</protein>
<comment type="caution">
    <text evidence="1">The sequence shown here is derived from an EMBL/GenBank/DDBJ whole genome shotgun (WGS) entry which is preliminary data.</text>
</comment>
<organism evidence="1 2">
    <name type="scientific">Cryptotermes secundus</name>
    <dbReference type="NCBI Taxonomy" id="105785"/>
    <lineage>
        <taxon>Eukaryota</taxon>
        <taxon>Metazoa</taxon>
        <taxon>Ecdysozoa</taxon>
        <taxon>Arthropoda</taxon>
        <taxon>Hexapoda</taxon>
        <taxon>Insecta</taxon>
        <taxon>Pterygota</taxon>
        <taxon>Neoptera</taxon>
        <taxon>Polyneoptera</taxon>
        <taxon>Dictyoptera</taxon>
        <taxon>Blattodea</taxon>
        <taxon>Blattoidea</taxon>
        <taxon>Termitoidae</taxon>
        <taxon>Kalotermitidae</taxon>
        <taxon>Cryptotermitinae</taxon>
        <taxon>Cryptotermes</taxon>
    </lineage>
</organism>
<dbReference type="EMBL" id="NEVH01016943">
    <property type="protein sequence ID" value="PNF25056.1"/>
    <property type="molecule type" value="Genomic_DNA"/>
</dbReference>
<accession>A0A2J7Q901</accession>
<dbReference type="Proteomes" id="UP000235965">
    <property type="component" value="Unassembled WGS sequence"/>
</dbReference>
<sequence length="429" mass="48518">MTGQYLKLELHNLYSSPSIIRMIKSRRMRWEDHVARMGETRNAYRILVGKPEGKRPQLTGSGEWPKGHPLPLPSWGSPKLALSVPNVEQYEDLASNVELTVQQLLQAHNYNSVGNLLRFYEAFRASGESNLVHFYRSYLPPVTPEHYTCVGLALELLRRLSNLETKFPGLTSRLYLASCEESIEDVDGYIREEPCKTSVEKEHVLVALRVEVAGRPGILLLDPGYHIARAVTVMADNLYPHTGWFTQSDEPHCRKEYQYTLTADGNYIIWRDRETRSGLESISIAAVYVGCPFLCPVTVTERRNLVYNFRSLLSRDTKGHLVAGIYFKITDNARVVMDNGSFSFTAFYQIGCNTKRLKVDFNRYLDMQQKSSNDTRIDTAIAICGQQLGLPPGQLEAIVTSLATLLADDSFREQLLGINQDINDVACDN</sequence>
<dbReference type="OrthoDB" id="7458733at2759"/>
<dbReference type="STRING" id="105785.A0A2J7Q901"/>
<keyword evidence="2" id="KW-1185">Reference proteome</keyword>
<reference evidence="1 2" key="1">
    <citation type="submission" date="2017-12" db="EMBL/GenBank/DDBJ databases">
        <title>Hemimetabolous genomes reveal molecular basis of termite eusociality.</title>
        <authorList>
            <person name="Harrison M.C."/>
            <person name="Jongepier E."/>
            <person name="Robertson H.M."/>
            <person name="Arning N."/>
            <person name="Bitard-Feildel T."/>
            <person name="Chao H."/>
            <person name="Childers C.P."/>
            <person name="Dinh H."/>
            <person name="Doddapaneni H."/>
            <person name="Dugan S."/>
            <person name="Gowin J."/>
            <person name="Greiner C."/>
            <person name="Han Y."/>
            <person name="Hu H."/>
            <person name="Hughes D.S.T."/>
            <person name="Huylmans A.-K."/>
            <person name="Kemena C."/>
            <person name="Kremer L.P.M."/>
            <person name="Lee S.L."/>
            <person name="Lopez-Ezquerra A."/>
            <person name="Mallet L."/>
            <person name="Monroy-Kuhn J.M."/>
            <person name="Moser A."/>
            <person name="Murali S.C."/>
            <person name="Muzny D.M."/>
            <person name="Otani S."/>
            <person name="Piulachs M.-D."/>
            <person name="Poelchau M."/>
            <person name="Qu J."/>
            <person name="Schaub F."/>
            <person name="Wada-Katsumata A."/>
            <person name="Worley K.C."/>
            <person name="Xie Q."/>
            <person name="Ylla G."/>
            <person name="Poulsen M."/>
            <person name="Gibbs R.A."/>
            <person name="Schal C."/>
            <person name="Richards S."/>
            <person name="Belles X."/>
            <person name="Korb J."/>
            <person name="Bornberg-Bauer E."/>
        </authorList>
    </citation>
    <scope>NUCLEOTIDE SEQUENCE [LARGE SCALE GENOMIC DNA]</scope>
    <source>
        <tissue evidence="1">Whole body</tissue>
    </source>
</reference>
<gene>
    <name evidence="1" type="ORF">B7P43_G02013</name>
</gene>
<evidence type="ECO:0000313" key="2">
    <source>
        <dbReference type="Proteomes" id="UP000235965"/>
    </source>
</evidence>
<name>A0A2J7Q901_9NEOP</name>